<gene>
    <name evidence="2" type="ORF">Tco_0682666</name>
</gene>
<evidence type="ECO:0000256" key="1">
    <source>
        <dbReference type="SAM" id="MobiDB-lite"/>
    </source>
</evidence>
<dbReference type="Proteomes" id="UP001151760">
    <property type="component" value="Unassembled WGS sequence"/>
</dbReference>
<evidence type="ECO:0000313" key="3">
    <source>
        <dbReference type="Proteomes" id="UP001151760"/>
    </source>
</evidence>
<accession>A0ABQ4XTD2</accession>
<dbReference type="EMBL" id="BQNB010009766">
    <property type="protein sequence ID" value="GJS68101.1"/>
    <property type="molecule type" value="Genomic_DNA"/>
</dbReference>
<keyword evidence="3" id="KW-1185">Reference proteome</keyword>
<comment type="caution">
    <text evidence="2">The sequence shown here is derived from an EMBL/GenBank/DDBJ whole genome shotgun (WGS) entry which is preliminary data.</text>
</comment>
<name>A0ABQ4XTD2_9ASTR</name>
<sequence length="156" mass="17833">MFNDDEEGRDLLEFITWVNTKFKDHKRVDETTKHASLHSWIEVGKNEGLMDDIISSDEEWEEHEYGNPPNTIADSSAKPYLGADHKGDASDHKKCNGNTSELESNILKKAPHSGGIVDEQPNRETCKIEKFEVIKYSLGDNEEFLAICTREYNSWT</sequence>
<evidence type="ECO:0000313" key="2">
    <source>
        <dbReference type="EMBL" id="GJS68101.1"/>
    </source>
</evidence>
<feature type="region of interest" description="Disordered" evidence="1">
    <location>
        <begin position="59"/>
        <end position="99"/>
    </location>
</feature>
<reference evidence="2" key="1">
    <citation type="journal article" date="2022" name="Int. J. Mol. Sci.">
        <title>Draft Genome of Tanacetum Coccineum: Genomic Comparison of Closely Related Tanacetum-Family Plants.</title>
        <authorList>
            <person name="Yamashiro T."/>
            <person name="Shiraishi A."/>
            <person name="Nakayama K."/>
            <person name="Satake H."/>
        </authorList>
    </citation>
    <scope>NUCLEOTIDE SEQUENCE</scope>
</reference>
<protein>
    <submittedName>
        <fullName evidence="2">Uncharacterized protein</fullName>
    </submittedName>
</protein>
<feature type="compositionally biased region" description="Basic and acidic residues" evidence="1">
    <location>
        <begin position="83"/>
        <end position="94"/>
    </location>
</feature>
<proteinExistence type="predicted"/>
<organism evidence="2 3">
    <name type="scientific">Tanacetum coccineum</name>
    <dbReference type="NCBI Taxonomy" id="301880"/>
    <lineage>
        <taxon>Eukaryota</taxon>
        <taxon>Viridiplantae</taxon>
        <taxon>Streptophyta</taxon>
        <taxon>Embryophyta</taxon>
        <taxon>Tracheophyta</taxon>
        <taxon>Spermatophyta</taxon>
        <taxon>Magnoliopsida</taxon>
        <taxon>eudicotyledons</taxon>
        <taxon>Gunneridae</taxon>
        <taxon>Pentapetalae</taxon>
        <taxon>asterids</taxon>
        <taxon>campanulids</taxon>
        <taxon>Asterales</taxon>
        <taxon>Asteraceae</taxon>
        <taxon>Asteroideae</taxon>
        <taxon>Anthemideae</taxon>
        <taxon>Anthemidinae</taxon>
        <taxon>Tanacetum</taxon>
    </lineage>
</organism>
<reference evidence="2" key="2">
    <citation type="submission" date="2022-01" db="EMBL/GenBank/DDBJ databases">
        <authorList>
            <person name="Yamashiro T."/>
            <person name="Shiraishi A."/>
            <person name="Satake H."/>
            <person name="Nakayama K."/>
        </authorList>
    </citation>
    <scope>NUCLEOTIDE SEQUENCE</scope>
</reference>